<organism evidence="2 3">
    <name type="scientific">Paenibacillus allorhizosphaerae</name>
    <dbReference type="NCBI Taxonomy" id="2849866"/>
    <lineage>
        <taxon>Bacteria</taxon>
        <taxon>Bacillati</taxon>
        <taxon>Bacillota</taxon>
        <taxon>Bacilli</taxon>
        <taxon>Bacillales</taxon>
        <taxon>Paenibacillaceae</taxon>
        <taxon>Paenibacillus</taxon>
    </lineage>
</organism>
<comment type="caution">
    <text evidence="2">The sequence shown here is derived from an EMBL/GenBank/DDBJ whole genome shotgun (WGS) entry which is preliminary data.</text>
</comment>
<proteinExistence type="predicted"/>
<name>A0ABN7TT97_9BACL</name>
<reference evidence="2 3" key="1">
    <citation type="submission" date="2021-06" db="EMBL/GenBank/DDBJ databases">
        <authorList>
            <person name="Criscuolo A."/>
        </authorList>
    </citation>
    <scope>NUCLEOTIDE SEQUENCE [LARGE SCALE GENOMIC DNA]</scope>
    <source>
        <strain evidence="3">CIP 111802</strain>
    </source>
</reference>
<dbReference type="EMBL" id="CAJVCE010000023">
    <property type="protein sequence ID" value="CAG7654895.1"/>
    <property type="molecule type" value="Genomic_DNA"/>
</dbReference>
<evidence type="ECO:0000313" key="3">
    <source>
        <dbReference type="Proteomes" id="UP000730618"/>
    </source>
</evidence>
<dbReference type="Proteomes" id="UP000730618">
    <property type="component" value="Unassembled WGS sequence"/>
</dbReference>
<dbReference type="RefSeq" id="WP_218102124.1">
    <property type="nucleotide sequence ID" value="NZ_CAJVCE010000023.1"/>
</dbReference>
<protein>
    <recommendedName>
        <fullName evidence="1">WYL domain-containing protein</fullName>
    </recommendedName>
</protein>
<keyword evidence="3" id="KW-1185">Reference proteome</keyword>
<evidence type="ECO:0000259" key="1">
    <source>
        <dbReference type="Pfam" id="PF13280"/>
    </source>
</evidence>
<gene>
    <name evidence="2" type="ORF">PAECIP111802_05929</name>
</gene>
<evidence type="ECO:0000313" key="2">
    <source>
        <dbReference type="EMBL" id="CAG7654895.1"/>
    </source>
</evidence>
<dbReference type="Pfam" id="PF13280">
    <property type="entry name" value="WYL"/>
    <property type="match status" value="1"/>
</dbReference>
<dbReference type="InterPro" id="IPR026881">
    <property type="entry name" value="WYL_dom"/>
</dbReference>
<accession>A0ABN7TT97</accession>
<feature type="domain" description="WYL" evidence="1">
    <location>
        <begin position="10"/>
        <end position="61"/>
    </location>
</feature>
<sequence>MEQELQRYMGRTVEMIYLGRDNQITQRRVDVHSMNNGIVKAYCHERNAPRVFRVENILAVSVASRKWAG</sequence>